<evidence type="ECO:0000313" key="3">
    <source>
        <dbReference type="EMBL" id="EGC01790.1"/>
    </source>
</evidence>
<protein>
    <submittedName>
        <fullName evidence="3">Uncharacterized protein</fullName>
    </submittedName>
</protein>
<feature type="compositionally biased region" description="Low complexity" evidence="2">
    <location>
        <begin position="294"/>
        <end position="306"/>
    </location>
</feature>
<evidence type="ECO:0000256" key="2">
    <source>
        <dbReference type="SAM" id="MobiDB-lite"/>
    </source>
</evidence>
<name>E9SFY5_RUMAL</name>
<dbReference type="RefSeq" id="WP_002852082.1">
    <property type="nucleotide sequence ID" value="NZ_ADKM02000122.1"/>
</dbReference>
<dbReference type="eggNOG" id="ENOG50323J1">
    <property type="taxonomic scope" value="Bacteria"/>
</dbReference>
<dbReference type="STRING" id="246199.CUS_7706"/>
<reference evidence="3 4" key="1">
    <citation type="submission" date="2011-02" db="EMBL/GenBank/DDBJ databases">
        <authorList>
            <person name="Nelson K.E."/>
            <person name="Sutton G."/>
            <person name="Torralba M."/>
            <person name="Durkin S."/>
            <person name="Harkins D."/>
            <person name="Montgomery R."/>
            <person name="Ziemer C."/>
            <person name="Klaassens E."/>
            <person name="Ocuiv P."/>
            <person name="Morrison M."/>
        </authorList>
    </citation>
    <scope>NUCLEOTIDE SEQUENCE [LARGE SCALE GENOMIC DNA]</scope>
    <source>
        <strain evidence="3 4">8</strain>
    </source>
</reference>
<comment type="caution">
    <text evidence="3">The sequence shown here is derived from an EMBL/GenBank/DDBJ whole genome shotgun (WGS) entry which is preliminary data.</text>
</comment>
<feature type="compositionally biased region" description="Acidic residues" evidence="2">
    <location>
        <begin position="307"/>
        <end position="331"/>
    </location>
</feature>
<evidence type="ECO:0000313" key="4">
    <source>
        <dbReference type="Proteomes" id="UP000004259"/>
    </source>
</evidence>
<organism evidence="3 4">
    <name type="scientific">Ruminococcus albus 8</name>
    <dbReference type="NCBI Taxonomy" id="246199"/>
    <lineage>
        <taxon>Bacteria</taxon>
        <taxon>Bacillati</taxon>
        <taxon>Bacillota</taxon>
        <taxon>Clostridia</taxon>
        <taxon>Eubacteriales</taxon>
        <taxon>Oscillospiraceae</taxon>
        <taxon>Ruminococcus</taxon>
    </lineage>
</organism>
<dbReference type="EMBL" id="ADKM02000122">
    <property type="protein sequence ID" value="EGC01790.1"/>
    <property type="molecule type" value="Genomic_DNA"/>
</dbReference>
<evidence type="ECO:0000256" key="1">
    <source>
        <dbReference type="SAM" id="Coils"/>
    </source>
</evidence>
<dbReference type="Proteomes" id="UP000004259">
    <property type="component" value="Unassembled WGS sequence"/>
</dbReference>
<feature type="region of interest" description="Disordered" evidence="2">
    <location>
        <begin position="264"/>
        <end position="343"/>
    </location>
</feature>
<feature type="coiled-coil region" evidence="1">
    <location>
        <begin position="389"/>
        <end position="444"/>
    </location>
</feature>
<gene>
    <name evidence="3" type="ORF">CUS_7706</name>
</gene>
<feature type="compositionally biased region" description="Basic and acidic residues" evidence="2">
    <location>
        <begin position="147"/>
        <end position="166"/>
    </location>
</feature>
<sequence length="473" mass="52672">MAKKQESTNEKIVRLYKEGYSFDEISRTMEIPKGNVIGIVEKYFPDYQTYVQPQIDHSAIEAKTDKGSKSKFHGVSFLKRGGKDKEEHADITVNLEMGEDGFLDRTSIGIAKMLKNGRSDGDTAEFFNKTKADIQAVREVMDEHFRRVEANKKPEPAKASSSDDNKFSNFATGLEDEAPKPSRPKYTPPTYSKRDDPKPVSASYGLADNKPAFEAPVEEEKPVEPEVTEAAPENTEVIDEAELLRKAVEEANLPPIIERAEEEHKVSLLSDDNESGASVPASEHKVSLLDDDVPAPAAEEAVTELTDMSDEDSDTSDVSETDEMPEIDEIPEIPSIEPVSGEALEKELVKAPEPVEDIPEIGYENTIEENNSENKKEVYPGMSALEKMKQFAQEQIALNNKKIEELKSKKTDAENDAFDCNTKVEAMKKEIEDMQAKLLILIDEKDKAGKVVSDINDEIDAINKENADYGTYL</sequence>
<proteinExistence type="predicted"/>
<keyword evidence="4" id="KW-1185">Reference proteome</keyword>
<accession>E9SFY5</accession>
<keyword evidence="1" id="KW-0175">Coiled coil</keyword>
<feature type="region of interest" description="Disordered" evidence="2">
    <location>
        <begin position="147"/>
        <end position="237"/>
    </location>
</feature>
<dbReference type="AlphaFoldDB" id="E9SFY5"/>